<reference evidence="4 5" key="1">
    <citation type="submission" date="2021-09" db="EMBL/GenBank/DDBJ databases">
        <title>Genomic insights and catalytic innovation underlie evolution of tropane alkaloids biosynthesis.</title>
        <authorList>
            <person name="Wang Y.-J."/>
            <person name="Tian T."/>
            <person name="Huang J.-P."/>
            <person name="Huang S.-X."/>
        </authorList>
    </citation>
    <scope>NUCLEOTIDE SEQUENCE [LARGE SCALE GENOMIC DNA]</scope>
    <source>
        <strain evidence="4">KIB-2018</strain>
        <tissue evidence="4">Leaf</tissue>
    </source>
</reference>
<dbReference type="InterPro" id="IPR002885">
    <property type="entry name" value="PPR_rpt"/>
</dbReference>
<accession>A0AAV8SBF3</accession>
<proteinExistence type="inferred from homology"/>
<dbReference type="Pfam" id="PF13041">
    <property type="entry name" value="PPR_2"/>
    <property type="match status" value="1"/>
</dbReference>
<dbReference type="AlphaFoldDB" id="A0AAV8SBF3"/>
<evidence type="ECO:0000256" key="3">
    <source>
        <dbReference type="PROSITE-ProRule" id="PRU00708"/>
    </source>
</evidence>
<dbReference type="InterPro" id="IPR050667">
    <property type="entry name" value="PPR-containing_protein"/>
</dbReference>
<dbReference type="PANTHER" id="PTHR47939">
    <property type="entry name" value="MEMBRANE-ASSOCIATED SALT-INDUCIBLE PROTEIN-LIKE"/>
    <property type="match status" value="1"/>
</dbReference>
<dbReference type="EMBL" id="JAIWQS010000012">
    <property type="protein sequence ID" value="KAJ8749310.1"/>
    <property type="molecule type" value="Genomic_DNA"/>
</dbReference>
<dbReference type="NCBIfam" id="TIGR00756">
    <property type="entry name" value="PPR"/>
    <property type="match status" value="2"/>
</dbReference>
<name>A0AAV8SBF3_9ROSI</name>
<evidence type="ECO:0000256" key="2">
    <source>
        <dbReference type="ARBA" id="ARBA00022737"/>
    </source>
</evidence>
<evidence type="ECO:0000256" key="1">
    <source>
        <dbReference type="ARBA" id="ARBA00007626"/>
    </source>
</evidence>
<sequence length="341" mass="38111">MVVGVFRPLLPPRLPPQFHFPSLHTLSSSQTLEEALKATVETKAYQQIPELLLPYKTSCFNPNPFSFLSALSFNPRNQIIDEILQSLIPLRPRCLTQIVYDCLLSFTLQNPSPLPISLAILQRSLRSGCLPVPQTQLFLSSAWLQRRSQSQSVRKLLLEMQSIGYQPDCGTCNYILSSLCEVDQRVEAIKVLKGMSGAGCIPDTESYGIVINRLCRARKTAEAIELMKEMVVKVGLMPGQGIVTKLAAALRANREIWEAVGMIEFLEREGWPVGFESYEAVFEGCIECKEYVLAAKVVMGMTENGFIPYIKFRQKVVEGLAGIGEWELACVVRKRFTALSS</sequence>
<evidence type="ECO:0000313" key="4">
    <source>
        <dbReference type="EMBL" id="KAJ8749310.1"/>
    </source>
</evidence>
<feature type="repeat" description="PPR" evidence="3">
    <location>
        <begin position="168"/>
        <end position="202"/>
    </location>
</feature>
<evidence type="ECO:0008006" key="6">
    <source>
        <dbReference type="Google" id="ProtNLM"/>
    </source>
</evidence>
<comment type="similarity">
    <text evidence="1">Belongs to the PPR family. P subfamily.</text>
</comment>
<dbReference type="Gene3D" id="1.25.40.10">
    <property type="entry name" value="Tetratricopeptide repeat domain"/>
    <property type="match status" value="1"/>
</dbReference>
<keyword evidence="2" id="KW-0677">Repeat</keyword>
<evidence type="ECO:0000313" key="5">
    <source>
        <dbReference type="Proteomes" id="UP001159364"/>
    </source>
</evidence>
<gene>
    <name evidence="4" type="ORF">K2173_018793</name>
</gene>
<protein>
    <recommendedName>
        <fullName evidence="6">Pentatricopeptide repeat-containing protein</fullName>
    </recommendedName>
</protein>
<organism evidence="4 5">
    <name type="scientific">Erythroxylum novogranatense</name>
    <dbReference type="NCBI Taxonomy" id="1862640"/>
    <lineage>
        <taxon>Eukaryota</taxon>
        <taxon>Viridiplantae</taxon>
        <taxon>Streptophyta</taxon>
        <taxon>Embryophyta</taxon>
        <taxon>Tracheophyta</taxon>
        <taxon>Spermatophyta</taxon>
        <taxon>Magnoliopsida</taxon>
        <taxon>eudicotyledons</taxon>
        <taxon>Gunneridae</taxon>
        <taxon>Pentapetalae</taxon>
        <taxon>rosids</taxon>
        <taxon>fabids</taxon>
        <taxon>Malpighiales</taxon>
        <taxon>Erythroxylaceae</taxon>
        <taxon>Erythroxylum</taxon>
    </lineage>
</organism>
<dbReference type="PANTHER" id="PTHR47939:SF13">
    <property type="entry name" value="OS03G0201400 PROTEIN"/>
    <property type="match status" value="1"/>
</dbReference>
<dbReference type="Proteomes" id="UP001159364">
    <property type="component" value="Linkage Group LG12"/>
</dbReference>
<keyword evidence="5" id="KW-1185">Reference proteome</keyword>
<feature type="repeat" description="PPR" evidence="3">
    <location>
        <begin position="203"/>
        <end position="238"/>
    </location>
</feature>
<comment type="caution">
    <text evidence="4">The sequence shown here is derived from an EMBL/GenBank/DDBJ whole genome shotgun (WGS) entry which is preliminary data.</text>
</comment>
<dbReference type="InterPro" id="IPR011990">
    <property type="entry name" value="TPR-like_helical_dom_sf"/>
</dbReference>
<dbReference type="PROSITE" id="PS51375">
    <property type="entry name" value="PPR"/>
    <property type="match status" value="2"/>
</dbReference>